<dbReference type="InterPro" id="IPR027417">
    <property type="entry name" value="P-loop_NTPase"/>
</dbReference>
<evidence type="ECO:0008006" key="2">
    <source>
        <dbReference type="Google" id="ProtNLM"/>
    </source>
</evidence>
<organism evidence="1">
    <name type="scientific">marine metagenome</name>
    <dbReference type="NCBI Taxonomy" id="408172"/>
    <lineage>
        <taxon>unclassified sequences</taxon>
        <taxon>metagenomes</taxon>
        <taxon>ecological metagenomes</taxon>
    </lineage>
</organism>
<proteinExistence type="predicted"/>
<dbReference type="EMBL" id="UINC01060984">
    <property type="protein sequence ID" value="SVB86074.1"/>
    <property type="molecule type" value="Genomic_DNA"/>
</dbReference>
<dbReference type="Pfam" id="PF21448">
    <property type="entry name" value="DNMK"/>
    <property type="match status" value="1"/>
</dbReference>
<dbReference type="SUPFAM" id="SSF52540">
    <property type="entry name" value="P-loop containing nucleoside triphosphate hydrolases"/>
    <property type="match status" value="1"/>
</dbReference>
<evidence type="ECO:0000313" key="1">
    <source>
        <dbReference type="EMBL" id="SVB86074.1"/>
    </source>
</evidence>
<dbReference type="Gene3D" id="3.40.50.300">
    <property type="entry name" value="P-loop containing nucleotide triphosphate hydrolases"/>
    <property type="match status" value="2"/>
</dbReference>
<dbReference type="InterPro" id="IPR048444">
    <property type="entry name" value="DNMK"/>
</dbReference>
<sequence length="211" mass="24483">MRRNQMIIGITGLIGSGKGTVADILVEEHNYIKLSFADKLKDGVATVFGWERSMLEGDSVESREWRETVDEFWTNETGREITPRLVLQEFGTDCMRNGFYDGVWVSLVKQEIINNPNNNYIVPDVRFPNEIKIIKSLNGKVWNVRRGELPNWWRYAIEDNNSDSTLMKDNHPEIHQSEWRWIDKDEQFDIIIQNNDTIKALYSKVSAGLST</sequence>
<name>A0A382HFF8_9ZZZZ</name>
<protein>
    <recommendedName>
        <fullName evidence="2">Dephospho-CoA kinase</fullName>
    </recommendedName>
</protein>
<accession>A0A382HFF8</accession>
<dbReference type="AlphaFoldDB" id="A0A382HFF8"/>
<reference evidence="1" key="1">
    <citation type="submission" date="2018-05" db="EMBL/GenBank/DDBJ databases">
        <authorList>
            <person name="Lanie J.A."/>
            <person name="Ng W.-L."/>
            <person name="Kazmierczak K.M."/>
            <person name="Andrzejewski T.M."/>
            <person name="Davidsen T.M."/>
            <person name="Wayne K.J."/>
            <person name="Tettelin H."/>
            <person name="Glass J.I."/>
            <person name="Rusch D."/>
            <person name="Podicherti R."/>
            <person name="Tsui H.-C.T."/>
            <person name="Winkler M.E."/>
        </authorList>
    </citation>
    <scope>NUCLEOTIDE SEQUENCE</scope>
</reference>
<gene>
    <name evidence="1" type="ORF">METZ01_LOCUS238928</name>
</gene>